<gene>
    <name evidence="2" type="ORF">DM82_1361</name>
</gene>
<evidence type="ECO:0000256" key="1">
    <source>
        <dbReference type="SAM" id="MobiDB-lite"/>
    </source>
</evidence>
<dbReference type="Proteomes" id="UP000029424">
    <property type="component" value="Chromosome 1"/>
</dbReference>
<sequence>MALDIGRRTDRAPAITSRAGVGPGGLRAETRVRARASSTSVEPARRDCNRHGVTQRAGRERVFRRRTHRTARGPRRTRGAAAHARTDTRERIGCTIGGRPDRRRLGMESVGGMSVIRNARVRCRPARARRGSHRPRLAAVLASACATDAEPGSRRGRAGLHARPIPLFGMKPGGRVRTATHADSTATALSDSRARARPRRASARTDRRPAVRYRGSDAAARTGGRFRRRTPST</sequence>
<keyword evidence="3" id="KW-1185">Reference proteome</keyword>
<reference evidence="2 3" key="1">
    <citation type="submission" date="2014-06" db="EMBL/GenBank/DDBJ databases">
        <authorList>
            <person name="Bishop-Lilly K.A."/>
            <person name="Broomall S.M."/>
            <person name="Chain P.S."/>
            <person name="Chertkov O."/>
            <person name="Coyne S.R."/>
            <person name="Daligault H.E."/>
            <person name="Davenport K.W."/>
            <person name="Erkkila T."/>
            <person name="Frey K.G."/>
            <person name="Gibbons H.S."/>
            <person name="Gu W."/>
            <person name="Jaissle J."/>
            <person name="Johnson S.L."/>
            <person name="Koroleva G.I."/>
            <person name="Ladner J.T."/>
            <person name="Lo C.-C."/>
            <person name="Minogue T.D."/>
            <person name="Munk C."/>
            <person name="Palacios G.F."/>
            <person name="Redden C.L."/>
            <person name="Rosenzweig C.N."/>
            <person name="Scholz M.B."/>
            <person name="Teshima H."/>
            <person name="Xu Y."/>
        </authorList>
    </citation>
    <scope>NUCLEOTIDE SEQUENCE [LARGE SCALE GENOMIC DNA]</scope>
    <source>
        <strain evidence="2 3">EO147</strain>
    </source>
</reference>
<feature type="compositionally biased region" description="Polar residues" evidence="1">
    <location>
        <begin position="181"/>
        <end position="190"/>
    </location>
</feature>
<organism evidence="2 3">
    <name type="scientific">Burkholderia oklahomensis</name>
    <dbReference type="NCBI Taxonomy" id="342113"/>
    <lineage>
        <taxon>Bacteria</taxon>
        <taxon>Pseudomonadati</taxon>
        <taxon>Pseudomonadota</taxon>
        <taxon>Betaproteobacteria</taxon>
        <taxon>Burkholderiales</taxon>
        <taxon>Burkholderiaceae</taxon>
        <taxon>Burkholderia</taxon>
        <taxon>pseudomallei group</taxon>
    </lineage>
</organism>
<feature type="compositionally biased region" description="Basic residues" evidence="1">
    <location>
        <begin position="224"/>
        <end position="233"/>
    </location>
</feature>
<name>A0AAI8FM44_9BURK</name>
<evidence type="ECO:0000313" key="3">
    <source>
        <dbReference type="Proteomes" id="UP000029424"/>
    </source>
</evidence>
<feature type="region of interest" description="Disordered" evidence="1">
    <location>
        <begin position="148"/>
        <end position="233"/>
    </location>
</feature>
<evidence type="ECO:0000313" key="2">
    <source>
        <dbReference type="EMBL" id="AIO65450.1"/>
    </source>
</evidence>
<accession>A0AAI8FM44</accession>
<protein>
    <submittedName>
        <fullName evidence="2">Uncharacterized protein</fullName>
    </submittedName>
</protein>
<dbReference type="EMBL" id="CP008726">
    <property type="protein sequence ID" value="AIO65450.1"/>
    <property type="molecule type" value="Genomic_DNA"/>
</dbReference>
<feature type="compositionally biased region" description="Basic and acidic residues" evidence="1">
    <location>
        <begin position="1"/>
        <end position="11"/>
    </location>
</feature>
<proteinExistence type="predicted"/>
<feature type="region of interest" description="Disordered" evidence="1">
    <location>
        <begin position="1"/>
        <end position="60"/>
    </location>
</feature>
<dbReference type="AlphaFoldDB" id="A0AAI8FM44"/>
<dbReference type="KEGG" id="bok:DM82_1361"/>